<dbReference type="SMART" id="SM00822">
    <property type="entry name" value="PKS_KR"/>
    <property type="match status" value="1"/>
</dbReference>
<gene>
    <name evidence="5" type="ORF">ATK30_0800</name>
    <name evidence="4" type="ORF">H5411_40740</name>
</gene>
<dbReference type="Gene3D" id="3.40.50.720">
    <property type="entry name" value="NAD(P)-binding Rossmann-like Domain"/>
    <property type="match status" value="1"/>
</dbReference>
<dbReference type="PRINTS" id="PR00081">
    <property type="entry name" value="GDHRDH"/>
</dbReference>
<dbReference type="InterPro" id="IPR036291">
    <property type="entry name" value="NAD(P)-bd_dom_sf"/>
</dbReference>
<evidence type="ECO:0000259" key="3">
    <source>
        <dbReference type="SMART" id="SM00822"/>
    </source>
</evidence>
<evidence type="ECO:0000313" key="7">
    <source>
        <dbReference type="Proteomes" id="UP000550260"/>
    </source>
</evidence>
<accession>A0A8E1W783</accession>
<comment type="caution">
    <text evidence="5">The sequence shown here is derived from an EMBL/GenBank/DDBJ whole genome shotgun (WGS) entry which is preliminary data.</text>
</comment>
<dbReference type="NCBIfam" id="NF005559">
    <property type="entry name" value="PRK07231.1"/>
    <property type="match status" value="1"/>
</dbReference>
<dbReference type="GO" id="GO:0016616">
    <property type="term" value="F:oxidoreductase activity, acting on the CH-OH group of donors, NAD or NADP as acceptor"/>
    <property type="evidence" value="ECO:0007669"/>
    <property type="project" value="TreeGrafter"/>
</dbReference>
<organism evidence="5 6">
    <name type="scientific">Amycolatopsis echigonensis</name>
    <dbReference type="NCBI Taxonomy" id="2576905"/>
    <lineage>
        <taxon>Bacteria</taxon>
        <taxon>Bacillati</taxon>
        <taxon>Actinomycetota</taxon>
        <taxon>Actinomycetes</taxon>
        <taxon>Pseudonocardiales</taxon>
        <taxon>Pseudonocardiaceae</taxon>
        <taxon>Amycolatopsis</taxon>
    </lineage>
</organism>
<evidence type="ECO:0000256" key="1">
    <source>
        <dbReference type="ARBA" id="ARBA00006484"/>
    </source>
</evidence>
<accession>A0A2N3X113</accession>
<dbReference type="RefSeq" id="WP_101434348.1">
    <property type="nucleotide sequence ID" value="NZ_JACJHR010000104.1"/>
</dbReference>
<dbReference type="Pfam" id="PF13561">
    <property type="entry name" value="adh_short_C2"/>
    <property type="match status" value="1"/>
</dbReference>
<dbReference type="FunFam" id="3.40.50.720:FF:000084">
    <property type="entry name" value="Short-chain dehydrogenase reductase"/>
    <property type="match status" value="1"/>
</dbReference>
<dbReference type="InterPro" id="IPR057326">
    <property type="entry name" value="KR_dom"/>
</dbReference>
<dbReference type="Proteomes" id="UP000233750">
    <property type="component" value="Unassembled WGS sequence"/>
</dbReference>
<keyword evidence="2" id="KW-0560">Oxidoreductase</keyword>
<dbReference type="InterPro" id="IPR020904">
    <property type="entry name" value="Sc_DH/Rdtase_CS"/>
</dbReference>
<protein>
    <submittedName>
        <fullName evidence="5">NAD(P)-dependent dehydrogenase (Short-subunit alcohol dehydrogenase family)</fullName>
    </submittedName>
    <submittedName>
        <fullName evidence="4">SDR family oxidoreductase</fullName>
    </submittedName>
</protein>
<dbReference type="EMBL" id="JACJHR010000104">
    <property type="protein sequence ID" value="MBB2505435.1"/>
    <property type="molecule type" value="Genomic_DNA"/>
</dbReference>
<keyword evidence="6" id="KW-1185">Reference proteome</keyword>
<dbReference type="PRINTS" id="PR00080">
    <property type="entry name" value="SDRFAMILY"/>
</dbReference>
<dbReference type="PROSITE" id="PS00061">
    <property type="entry name" value="ADH_SHORT"/>
    <property type="match status" value="1"/>
</dbReference>
<feature type="domain" description="Ketoreductase" evidence="3">
    <location>
        <begin position="8"/>
        <end position="187"/>
    </location>
</feature>
<evidence type="ECO:0000313" key="5">
    <source>
        <dbReference type="EMBL" id="PKV99812.1"/>
    </source>
</evidence>
<name>A0A2N3X113_9PSEU</name>
<dbReference type="Proteomes" id="UP000550260">
    <property type="component" value="Unassembled WGS sequence"/>
</dbReference>
<evidence type="ECO:0000313" key="6">
    <source>
        <dbReference type="Proteomes" id="UP000233750"/>
    </source>
</evidence>
<dbReference type="EMBL" id="PJMY01000002">
    <property type="protein sequence ID" value="PKV99812.1"/>
    <property type="molecule type" value="Genomic_DNA"/>
</dbReference>
<dbReference type="CDD" id="cd05233">
    <property type="entry name" value="SDR_c"/>
    <property type="match status" value="1"/>
</dbReference>
<proteinExistence type="inferred from homology"/>
<comment type="similarity">
    <text evidence="1">Belongs to the short-chain dehydrogenases/reductases (SDR) family.</text>
</comment>
<sequence length="257" mass="25597">MAGRLAGRVAVVTGGGGGIGGAAAKLFAEEGAAVAVLDVAAAAAKETVDAIQQAGGTAIAVTADITDARAVDAVFDRIERELGSVGVLYNNAGVNSAGSVVDAEEDDWDRCMAVNVKGTFLCARAAARQMVRSGKGSIVNQGSVAALVGVANFAAYCASKGAVVALTRSMSVDLAPKGVRVNAICPGTVYTPLMEPMLTARGGGDLEKGLAMTTAKYPIGRLGTPAEIANVALFLSSDEAAFLTGSVVAADGGMTSQ</sequence>
<evidence type="ECO:0000313" key="4">
    <source>
        <dbReference type="EMBL" id="MBB2505435.1"/>
    </source>
</evidence>
<dbReference type="SUPFAM" id="SSF51735">
    <property type="entry name" value="NAD(P)-binding Rossmann-fold domains"/>
    <property type="match status" value="1"/>
</dbReference>
<dbReference type="InterPro" id="IPR002347">
    <property type="entry name" value="SDR_fam"/>
</dbReference>
<dbReference type="PANTHER" id="PTHR42760">
    <property type="entry name" value="SHORT-CHAIN DEHYDROGENASES/REDUCTASES FAMILY MEMBER"/>
    <property type="match status" value="1"/>
</dbReference>
<reference evidence="4 7" key="2">
    <citation type="submission" date="2020-08" db="EMBL/GenBank/DDBJ databases">
        <title>Amycolatopsis echigonensis JCM 21831.</title>
        <authorList>
            <person name="Tedsree N."/>
            <person name="Kuncharoen N."/>
            <person name="Likhitwitayawuid K."/>
            <person name="Tanasupawat S."/>
        </authorList>
    </citation>
    <scope>NUCLEOTIDE SEQUENCE [LARGE SCALE GENOMIC DNA]</scope>
    <source>
        <strain evidence="4 7">JCM 21831</strain>
    </source>
</reference>
<dbReference type="AlphaFoldDB" id="A0A2N3X113"/>
<reference evidence="5 6" key="1">
    <citation type="submission" date="2017-12" db="EMBL/GenBank/DDBJ databases">
        <title>Sequencing the genomes of 1000 Actinobacteria strains.</title>
        <authorList>
            <person name="Klenk H.-P."/>
        </authorList>
    </citation>
    <scope>NUCLEOTIDE SEQUENCE [LARGE SCALE GENOMIC DNA]</scope>
    <source>
        <strain evidence="5 6">DSM 45165</strain>
    </source>
</reference>
<dbReference type="OrthoDB" id="7064009at2"/>
<evidence type="ECO:0000256" key="2">
    <source>
        <dbReference type="ARBA" id="ARBA00023002"/>
    </source>
</evidence>